<organism evidence="2 3">
    <name type="scientific">Alicyclobacillus cycloheptanicus</name>
    <dbReference type="NCBI Taxonomy" id="1457"/>
    <lineage>
        <taxon>Bacteria</taxon>
        <taxon>Bacillati</taxon>
        <taxon>Bacillota</taxon>
        <taxon>Bacilli</taxon>
        <taxon>Bacillales</taxon>
        <taxon>Alicyclobacillaceae</taxon>
        <taxon>Alicyclobacillus</taxon>
    </lineage>
</organism>
<dbReference type="PRINTS" id="PR00080">
    <property type="entry name" value="SDRFAMILY"/>
</dbReference>
<protein>
    <submittedName>
        <fullName evidence="2">3-oxoacyl-[acyl-carrier protein] reductase</fullName>
        <ecNumber evidence="2">1.1.1.100</ecNumber>
    </submittedName>
</protein>
<dbReference type="GO" id="GO:0004316">
    <property type="term" value="F:3-oxoacyl-[acyl-carrier-protein] reductase (NADPH) activity"/>
    <property type="evidence" value="ECO:0007669"/>
    <property type="project" value="UniProtKB-EC"/>
</dbReference>
<dbReference type="EMBL" id="JAUSTP010000003">
    <property type="protein sequence ID" value="MDQ0188923.1"/>
    <property type="molecule type" value="Genomic_DNA"/>
</dbReference>
<dbReference type="SUPFAM" id="SSF51735">
    <property type="entry name" value="NAD(P)-binding Rossmann-fold domains"/>
    <property type="match status" value="1"/>
</dbReference>
<dbReference type="PROSITE" id="PS00061">
    <property type="entry name" value="ADH_SHORT"/>
    <property type="match status" value="1"/>
</dbReference>
<dbReference type="InterPro" id="IPR020904">
    <property type="entry name" value="Sc_DH/Rdtase_CS"/>
</dbReference>
<reference evidence="2 3" key="1">
    <citation type="submission" date="2023-07" db="EMBL/GenBank/DDBJ databases">
        <title>Genomic Encyclopedia of Type Strains, Phase IV (KMG-IV): sequencing the most valuable type-strain genomes for metagenomic binning, comparative biology and taxonomic classification.</title>
        <authorList>
            <person name="Goeker M."/>
        </authorList>
    </citation>
    <scope>NUCLEOTIDE SEQUENCE [LARGE SCALE GENOMIC DNA]</scope>
    <source>
        <strain evidence="2 3">DSM 4006</strain>
    </source>
</reference>
<dbReference type="PANTHER" id="PTHR42760">
    <property type="entry name" value="SHORT-CHAIN DEHYDROGENASES/REDUCTASES FAMILY MEMBER"/>
    <property type="match status" value="1"/>
</dbReference>
<dbReference type="CDD" id="cd05233">
    <property type="entry name" value="SDR_c"/>
    <property type="match status" value="1"/>
</dbReference>
<comment type="similarity">
    <text evidence="1">Belongs to the short-chain dehydrogenases/reductases (SDR) family.</text>
</comment>
<dbReference type="Pfam" id="PF13561">
    <property type="entry name" value="adh_short_C2"/>
    <property type="match status" value="1"/>
</dbReference>
<dbReference type="PRINTS" id="PR00081">
    <property type="entry name" value="GDHRDH"/>
</dbReference>
<dbReference type="Gene3D" id="3.40.50.720">
    <property type="entry name" value="NAD(P)-binding Rossmann-like Domain"/>
    <property type="match status" value="1"/>
</dbReference>
<name>A0ABT9XF46_9BACL</name>
<dbReference type="RefSeq" id="WP_274456486.1">
    <property type="nucleotide sequence ID" value="NZ_CP067097.1"/>
</dbReference>
<keyword evidence="2" id="KW-0560">Oxidoreductase</keyword>
<keyword evidence="3" id="KW-1185">Reference proteome</keyword>
<dbReference type="NCBIfam" id="NF005559">
    <property type="entry name" value="PRK07231.1"/>
    <property type="match status" value="1"/>
</dbReference>
<dbReference type="InterPro" id="IPR036291">
    <property type="entry name" value="NAD(P)-bd_dom_sf"/>
</dbReference>
<proteinExistence type="inferred from homology"/>
<evidence type="ECO:0000256" key="1">
    <source>
        <dbReference type="ARBA" id="ARBA00006484"/>
    </source>
</evidence>
<gene>
    <name evidence="2" type="ORF">J2S03_000737</name>
</gene>
<evidence type="ECO:0000313" key="2">
    <source>
        <dbReference type="EMBL" id="MDQ0188923.1"/>
    </source>
</evidence>
<sequence>MRFIEKVSVVTGAGSGIGAATAMRLAEEGARVILVGRTEQKLSSVAHEMNLRHPDTASFFVADVTKEEDVLQLFQHVKEKHGRLHVLVNNAGAAATTNIRDIPVDEWDHLLSLNLRSVFLVSRVLAELMTAVGDEEAGWQTNAIVNVASLSGHKAAARMPHYSASKAAVINLTRTLANEYGRFGIRVNSVSPGFVDTPLMENGMKNPRFIESLRRNTVLGRAALPKEIANVIAFVASSEASYMTGSDILVDGGWMIK</sequence>
<dbReference type="InterPro" id="IPR002347">
    <property type="entry name" value="SDR_fam"/>
</dbReference>
<evidence type="ECO:0000313" key="3">
    <source>
        <dbReference type="Proteomes" id="UP001232973"/>
    </source>
</evidence>
<dbReference type="EC" id="1.1.1.100" evidence="2"/>
<dbReference type="Proteomes" id="UP001232973">
    <property type="component" value="Unassembled WGS sequence"/>
</dbReference>
<comment type="caution">
    <text evidence="2">The sequence shown here is derived from an EMBL/GenBank/DDBJ whole genome shotgun (WGS) entry which is preliminary data.</text>
</comment>
<accession>A0ABT9XF46</accession>